<protein>
    <submittedName>
        <fullName evidence="1">Acyl-CoA dehydrogenase domain-containing protein</fullName>
    </submittedName>
</protein>
<dbReference type="InterPro" id="IPR009100">
    <property type="entry name" value="AcylCoA_DH/oxidase_NM_dom_sf"/>
</dbReference>
<dbReference type="Gene3D" id="1.10.540.10">
    <property type="entry name" value="Acyl-CoA dehydrogenase/oxidase, N-terminal domain"/>
    <property type="match status" value="1"/>
</dbReference>
<accession>A0AAD2ZVA9</accession>
<gene>
    <name evidence="1" type="ORF">C206_01982</name>
</gene>
<name>A0AAD2ZVA9_PSEPU</name>
<dbReference type="SUPFAM" id="SSF56645">
    <property type="entry name" value="Acyl-CoA dehydrogenase NM domain-like"/>
    <property type="match status" value="1"/>
</dbReference>
<sequence>MPAYRAPLRDMRFLFDEVLDAYTHLQALQSQGEFGADLGGAILEEAARVAEWWLAPLNSSGDKEGCHYDPATRSVKTPAGFREGYRQFAEGGWTALACPSEFGGQGLSRLIITPVFRYLKVVSFVGLSSMIVKGHGSLRVCHGYLLKS</sequence>
<dbReference type="PANTHER" id="PTHR42803">
    <property type="entry name" value="ACYL-COA DEHYDROGENASE"/>
    <property type="match status" value="1"/>
</dbReference>
<dbReference type="RefSeq" id="WP_004574310.1">
    <property type="nucleotide sequence ID" value="NZ_APBQ01000010.1"/>
</dbReference>
<dbReference type="Proteomes" id="UP000013237">
    <property type="component" value="Unassembled WGS sequence"/>
</dbReference>
<dbReference type="InterPro" id="IPR037069">
    <property type="entry name" value="AcylCoA_DH/ox_N_sf"/>
</dbReference>
<dbReference type="PANTHER" id="PTHR42803:SF1">
    <property type="entry name" value="BROAD-SPECIFICITY LINEAR ACYL-COA DEHYDROGENASE FADE5"/>
    <property type="match status" value="1"/>
</dbReference>
<comment type="caution">
    <text evidence="1">The sequence shown here is derived from an EMBL/GenBank/DDBJ whole genome shotgun (WGS) entry which is preliminary data.</text>
</comment>
<organism evidence="1 2">
    <name type="scientific">Pseudomonas putida TRO1</name>
    <dbReference type="NCBI Taxonomy" id="1227924"/>
    <lineage>
        <taxon>Bacteria</taxon>
        <taxon>Pseudomonadati</taxon>
        <taxon>Pseudomonadota</taxon>
        <taxon>Gammaproteobacteria</taxon>
        <taxon>Pseudomonadales</taxon>
        <taxon>Pseudomonadaceae</taxon>
        <taxon>Pseudomonas</taxon>
    </lineage>
</organism>
<evidence type="ECO:0000313" key="2">
    <source>
        <dbReference type="Proteomes" id="UP000013237"/>
    </source>
</evidence>
<dbReference type="InterPro" id="IPR052166">
    <property type="entry name" value="Diverse_Acyl-CoA_DH"/>
</dbReference>
<dbReference type="GO" id="GO:0016627">
    <property type="term" value="F:oxidoreductase activity, acting on the CH-CH group of donors"/>
    <property type="evidence" value="ECO:0007669"/>
    <property type="project" value="InterPro"/>
</dbReference>
<evidence type="ECO:0000313" key="1">
    <source>
        <dbReference type="EMBL" id="ENY79442.1"/>
    </source>
</evidence>
<dbReference type="GO" id="GO:0050660">
    <property type="term" value="F:flavin adenine dinucleotide binding"/>
    <property type="evidence" value="ECO:0007669"/>
    <property type="project" value="InterPro"/>
</dbReference>
<dbReference type="AlphaFoldDB" id="A0AAD2ZVA9"/>
<reference evidence="1 2" key="1">
    <citation type="submission" date="2013-02" db="EMBL/GenBank/DDBJ databases">
        <title>Insights into the proteome of triclosan-resistant Pseudomonas putida TRO1, isolated from activated sludge.</title>
        <authorList>
            <person name="Lolas I.B."/>
            <person name="Almeida B."/>
            <person name="Starnawski P.M."/>
            <person name="Soenderkaer M."/>
            <person name="Nielsen K.L."/>
            <person name="Nielsen J.L."/>
        </authorList>
    </citation>
    <scope>NUCLEOTIDE SEQUENCE [LARGE SCALE GENOMIC DNA]</scope>
    <source>
        <strain evidence="1 2">TRO1</strain>
    </source>
</reference>
<proteinExistence type="predicted"/>
<dbReference type="EMBL" id="APBQ01000010">
    <property type="protein sequence ID" value="ENY79442.1"/>
    <property type="molecule type" value="Genomic_DNA"/>
</dbReference>